<keyword evidence="1" id="KW-0812">Transmembrane</keyword>
<reference evidence="4" key="2">
    <citation type="submission" date="2025-08" db="UniProtKB">
        <authorList>
            <consortium name="RefSeq"/>
        </authorList>
    </citation>
    <scope>IDENTIFICATION</scope>
    <source>
        <tissue evidence="4">Leaf</tissue>
    </source>
</reference>
<dbReference type="Proteomes" id="UP000515151">
    <property type="component" value="Chromosome 3"/>
</dbReference>
<evidence type="ECO:0000256" key="2">
    <source>
        <dbReference type="SAM" id="SignalP"/>
    </source>
</evidence>
<feature type="chain" id="PRO_5027590946" evidence="2">
    <location>
        <begin position="26"/>
        <end position="221"/>
    </location>
</feature>
<accession>A0A6P8CRF2</accession>
<dbReference type="AlphaFoldDB" id="A0A6P8CRF2"/>
<gene>
    <name evidence="4" type="primary">LOC116198778</name>
</gene>
<proteinExistence type="predicted"/>
<name>A0A6P8CRF2_PUNGR</name>
<keyword evidence="1" id="KW-0472">Membrane</keyword>
<keyword evidence="3" id="KW-1185">Reference proteome</keyword>
<dbReference type="RefSeq" id="XP_031384869.1">
    <property type="nucleotide sequence ID" value="XM_031529009.1"/>
</dbReference>
<reference evidence="3" key="1">
    <citation type="journal article" date="2020" name="Plant Biotechnol. J.">
        <title>The pomegranate (Punica granatum L.) draft genome dissects genetic divergence between soft- and hard-seeded cultivars.</title>
        <authorList>
            <person name="Luo X."/>
            <person name="Li H."/>
            <person name="Wu Z."/>
            <person name="Yao W."/>
            <person name="Zhao P."/>
            <person name="Cao D."/>
            <person name="Yu H."/>
            <person name="Li K."/>
            <person name="Poudel K."/>
            <person name="Zhao D."/>
            <person name="Zhang F."/>
            <person name="Xia X."/>
            <person name="Chen L."/>
            <person name="Wang Q."/>
            <person name="Jing D."/>
            <person name="Cao S."/>
        </authorList>
    </citation>
    <scope>NUCLEOTIDE SEQUENCE [LARGE SCALE GENOMIC DNA]</scope>
    <source>
        <strain evidence="3">cv. Tunisia</strain>
    </source>
</reference>
<sequence length="221" mass="24836">MGALHIFHCLLHILLPRHLPGPSLQVRSFSSRKTHRVCPRSEDEEDLVLAPRFRVPCRTGTCKSPLQVTSSQLIASEFFPEPVVKALLYPGAVAASVLKKKALPSYNDLLKSYDSIHVKEVRAAMDLKRIEVLAGSYFMVAGALMSLIKPVRMSFFGALLVTWGLYSEVFPRKAAYIYSDKAIRIYPMMILAIVSAFSSMRKDLRKIIHICKKCRSKAKLV</sequence>
<protein>
    <submittedName>
        <fullName evidence="4">Uncharacterized protein LOC116198778 isoform X1</fullName>
    </submittedName>
</protein>
<evidence type="ECO:0000256" key="1">
    <source>
        <dbReference type="SAM" id="Phobius"/>
    </source>
</evidence>
<dbReference type="PANTHER" id="PTHR35288:SF2">
    <property type="entry name" value="TRANSMEMBRANE PROTEIN"/>
    <property type="match status" value="1"/>
</dbReference>
<dbReference type="PANTHER" id="PTHR35288">
    <property type="entry name" value="TAIL FIBER"/>
    <property type="match status" value="1"/>
</dbReference>
<evidence type="ECO:0000313" key="3">
    <source>
        <dbReference type="Proteomes" id="UP000515151"/>
    </source>
</evidence>
<dbReference type="OrthoDB" id="2016444at2759"/>
<keyword evidence="1" id="KW-1133">Transmembrane helix</keyword>
<dbReference type="GeneID" id="116198778"/>
<evidence type="ECO:0000313" key="4">
    <source>
        <dbReference type="RefSeq" id="XP_031384869.1"/>
    </source>
</evidence>
<feature type="signal peptide" evidence="2">
    <location>
        <begin position="1"/>
        <end position="25"/>
    </location>
</feature>
<organism evidence="3 4">
    <name type="scientific">Punica granatum</name>
    <name type="common">Pomegranate</name>
    <dbReference type="NCBI Taxonomy" id="22663"/>
    <lineage>
        <taxon>Eukaryota</taxon>
        <taxon>Viridiplantae</taxon>
        <taxon>Streptophyta</taxon>
        <taxon>Embryophyta</taxon>
        <taxon>Tracheophyta</taxon>
        <taxon>Spermatophyta</taxon>
        <taxon>Magnoliopsida</taxon>
        <taxon>eudicotyledons</taxon>
        <taxon>Gunneridae</taxon>
        <taxon>Pentapetalae</taxon>
        <taxon>rosids</taxon>
        <taxon>malvids</taxon>
        <taxon>Myrtales</taxon>
        <taxon>Lythraceae</taxon>
        <taxon>Punica</taxon>
    </lineage>
</organism>
<keyword evidence="2" id="KW-0732">Signal</keyword>
<feature type="transmembrane region" description="Helical" evidence="1">
    <location>
        <begin position="183"/>
        <end position="200"/>
    </location>
</feature>
<feature type="transmembrane region" description="Helical" evidence="1">
    <location>
        <begin position="137"/>
        <end position="163"/>
    </location>
</feature>